<proteinExistence type="predicted"/>
<organism evidence="1 2">
    <name type="scientific">Pocillopora damicornis</name>
    <name type="common">Cauliflower coral</name>
    <name type="synonym">Millepora damicornis</name>
    <dbReference type="NCBI Taxonomy" id="46731"/>
    <lineage>
        <taxon>Eukaryota</taxon>
        <taxon>Metazoa</taxon>
        <taxon>Cnidaria</taxon>
        <taxon>Anthozoa</taxon>
        <taxon>Hexacorallia</taxon>
        <taxon>Scleractinia</taxon>
        <taxon>Astrocoeniina</taxon>
        <taxon>Pocilloporidae</taxon>
        <taxon>Pocillopora</taxon>
    </lineage>
</organism>
<gene>
    <name evidence="1" type="ORF">pdam_00019876</name>
</gene>
<reference evidence="1 2" key="1">
    <citation type="journal article" date="2018" name="Sci. Rep.">
        <title>Comparative analysis of the Pocillopora damicornis genome highlights role of immune system in coral evolution.</title>
        <authorList>
            <person name="Cunning R."/>
            <person name="Bay R.A."/>
            <person name="Gillette P."/>
            <person name="Baker A.C."/>
            <person name="Traylor-Knowles N."/>
        </authorList>
    </citation>
    <scope>NUCLEOTIDE SEQUENCE [LARGE SCALE GENOMIC DNA]</scope>
    <source>
        <strain evidence="1">RSMAS</strain>
        <tissue evidence="1">Whole animal</tissue>
    </source>
</reference>
<keyword evidence="2" id="KW-1185">Reference proteome</keyword>
<dbReference type="Proteomes" id="UP000275408">
    <property type="component" value="Unassembled WGS sequence"/>
</dbReference>
<name>A0A3M6UE30_POCDA</name>
<protein>
    <submittedName>
        <fullName evidence="1">Uncharacterized protein</fullName>
    </submittedName>
</protein>
<comment type="caution">
    <text evidence="1">The sequence shown here is derived from an EMBL/GenBank/DDBJ whole genome shotgun (WGS) entry which is preliminary data.</text>
</comment>
<evidence type="ECO:0000313" key="2">
    <source>
        <dbReference type="Proteomes" id="UP000275408"/>
    </source>
</evidence>
<evidence type="ECO:0000313" key="1">
    <source>
        <dbReference type="EMBL" id="RMX51826.1"/>
    </source>
</evidence>
<dbReference type="EMBL" id="RCHS01001715">
    <property type="protein sequence ID" value="RMX51826.1"/>
    <property type="molecule type" value="Genomic_DNA"/>
</dbReference>
<dbReference type="AlphaFoldDB" id="A0A3M6UE30"/>
<sequence>MEQYSKAIVTAEDGSQRVMPKGNSMSSPGQLLLKTKFPFVDGLHDPAIAGTLVAPGISEFVQIINTGNY</sequence>
<accession>A0A3M6UE30</accession>